<dbReference type="InterPro" id="IPR029044">
    <property type="entry name" value="Nucleotide-diphossugar_trans"/>
</dbReference>
<evidence type="ECO:0000256" key="2">
    <source>
        <dbReference type="SAM" id="Phobius"/>
    </source>
</evidence>
<gene>
    <name evidence="3" type="ORF">QBC41DRAFT_222356</name>
</gene>
<comment type="similarity">
    <text evidence="1">Belongs to the glycosyltransferase 32 family.</text>
</comment>
<dbReference type="EMBL" id="JAULSY010000035">
    <property type="protein sequence ID" value="KAK0670114.1"/>
    <property type="molecule type" value="Genomic_DNA"/>
</dbReference>
<evidence type="ECO:0000313" key="3">
    <source>
        <dbReference type="EMBL" id="KAK0670114.1"/>
    </source>
</evidence>
<dbReference type="Pfam" id="PF04488">
    <property type="entry name" value="Gly_transf_sug"/>
    <property type="match status" value="1"/>
</dbReference>
<dbReference type="InterPro" id="IPR007577">
    <property type="entry name" value="GlycoTrfase_DXD_sugar-bd_CS"/>
</dbReference>
<dbReference type="PANTHER" id="PTHR46830:SF2">
    <property type="entry name" value="ALPHA-1,4-N-ACETYLGLUCOSAMINYLTRANSFERASE"/>
    <property type="match status" value="1"/>
</dbReference>
<dbReference type="Gene3D" id="3.90.550.20">
    <property type="match status" value="1"/>
</dbReference>
<accession>A0AA39ZFL4</accession>
<evidence type="ECO:0008006" key="5">
    <source>
        <dbReference type="Google" id="ProtNLM"/>
    </source>
</evidence>
<evidence type="ECO:0000256" key="1">
    <source>
        <dbReference type="ARBA" id="ARBA00009003"/>
    </source>
</evidence>
<dbReference type="SUPFAM" id="SSF53448">
    <property type="entry name" value="Nucleotide-diphospho-sugar transferases"/>
    <property type="match status" value="1"/>
</dbReference>
<dbReference type="PANTHER" id="PTHR46830">
    <property type="entry name" value="TRANSFERASE, PUTATIVE-RELATED"/>
    <property type="match status" value="1"/>
</dbReference>
<reference evidence="3" key="1">
    <citation type="submission" date="2023-06" db="EMBL/GenBank/DDBJ databases">
        <title>Genome-scale phylogeny and comparative genomics of the fungal order Sordariales.</title>
        <authorList>
            <consortium name="Lawrence Berkeley National Laboratory"/>
            <person name="Hensen N."/>
            <person name="Bonometti L."/>
            <person name="Westerberg I."/>
            <person name="Brannstrom I.O."/>
            <person name="Guillou S."/>
            <person name="Cros-Aarteil S."/>
            <person name="Calhoun S."/>
            <person name="Haridas S."/>
            <person name="Kuo A."/>
            <person name="Mondo S."/>
            <person name="Pangilinan J."/>
            <person name="Riley R."/>
            <person name="Labutti K."/>
            <person name="Andreopoulos B."/>
            <person name="Lipzen A."/>
            <person name="Chen C."/>
            <person name="Yanf M."/>
            <person name="Daum C."/>
            <person name="Ng V."/>
            <person name="Clum A."/>
            <person name="Steindorff A."/>
            <person name="Ohm R."/>
            <person name="Martin F."/>
            <person name="Silar P."/>
            <person name="Natvig D."/>
            <person name="Lalanne C."/>
            <person name="Gautier V."/>
            <person name="Ament-Velasquez S.L."/>
            <person name="Kruys A."/>
            <person name="Hutchinson M.I."/>
            <person name="Powell A.J."/>
            <person name="Barry K."/>
            <person name="Miller A.N."/>
            <person name="Grigoriev I.V."/>
            <person name="Debuchy R."/>
            <person name="Gladieux P."/>
            <person name="Thoren M.H."/>
            <person name="Johannesson H."/>
        </authorList>
    </citation>
    <scope>NUCLEOTIDE SEQUENCE</scope>
    <source>
        <strain evidence="3">CBS 307.81</strain>
    </source>
</reference>
<keyword evidence="2" id="KW-0812">Transmembrane</keyword>
<dbReference type="GO" id="GO:1901135">
    <property type="term" value="P:carbohydrate derivative metabolic process"/>
    <property type="evidence" value="ECO:0007669"/>
    <property type="project" value="UniProtKB-ARBA"/>
</dbReference>
<dbReference type="AlphaFoldDB" id="A0AA39ZFL4"/>
<feature type="transmembrane region" description="Helical" evidence="2">
    <location>
        <begin position="20"/>
        <end position="38"/>
    </location>
</feature>
<protein>
    <recommendedName>
        <fullName evidence="5">Glycosyl transferase</fullName>
    </recommendedName>
</protein>
<keyword evidence="2" id="KW-0472">Membrane</keyword>
<name>A0AA39ZFL4_9PEZI</name>
<organism evidence="3 4">
    <name type="scientific">Cercophora samala</name>
    <dbReference type="NCBI Taxonomy" id="330535"/>
    <lineage>
        <taxon>Eukaryota</taxon>
        <taxon>Fungi</taxon>
        <taxon>Dikarya</taxon>
        <taxon>Ascomycota</taxon>
        <taxon>Pezizomycotina</taxon>
        <taxon>Sordariomycetes</taxon>
        <taxon>Sordariomycetidae</taxon>
        <taxon>Sordariales</taxon>
        <taxon>Lasiosphaeriaceae</taxon>
        <taxon>Cercophora</taxon>
    </lineage>
</organism>
<comment type="caution">
    <text evidence="3">The sequence shown here is derived from an EMBL/GenBank/DDBJ whole genome shotgun (WGS) entry which is preliminary data.</text>
</comment>
<keyword evidence="2" id="KW-1133">Transmembrane helix</keyword>
<evidence type="ECO:0000313" key="4">
    <source>
        <dbReference type="Proteomes" id="UP001174997"/>
    </source>
</evidence>
<dbReference type="Proteomes" id="UP001174997">
    <property type="component" value="Unassembled WGS sequence"/>
</dbReference>
<keyword evidence="4" id="KW-1185">Reference proteome</keyword>
<proteinExistence type="inferred from homology"/>
<sequence>MVFNFTSLGTPTCNRLGTFYVKAVIITASFLFLTFVLLPSDTKSQLSSSLSAGSSSQQLDSSASTAEEIPNIVHFVYILKDSATEFNFGFSHFLSVFSARYFLHPDKIILHTNCLPDSLPVLAAKNGTSGKWNNLLFNLSDINLQINPVKVPLAASNGIMIQNMEHKSDFVRVAQVYEQGGIYIDFDVHVLRDLAPLRRAGFKAVGGRQVGGQINSGTFMAVPKSKAMAIWKMKMGQLYTGGWTTHSNEVITAVGERLVGEAGEMLIMEREAFAPGSWNGADTDSLFQVHKNTNNSGINVTDVFANKRRLPDFKEGLADRWNYPERFESWETDWSKTYLLHAFTPDRWSHKVPGFDHITPRYILERKSNFARAVYPVVKIMYEKGWIKEDDLDSYDGK</sequence>